<evidence type="ECO:0008006" key="8">
    <source>
        <dbReference type="Google" id="ProtNLM"/>
    </source>
</evidence>
<dbReference type="AlphaFoldDB" id="A0A507DN07"/>
<name>A0A507DN07_9FUNG</name>
<dbReference type="Proteomes" id="UP000318582">
    <property type="component" value="Unassembled WGS sequence"/>
</dbReference>
<dbReference type="CDD" id="cd00024">
    <property type="entry name" value="CD_CSD"/>
    <property type="match status" value="1"/>
</dbReference>
<dbReference type="GO" id="GO:0003676">
    <property type="term" value="F:nucleic acid binding"/>
    <property type="evidence" value="ECO:0007669"/>
    <property type="project" value="InterPro"/>
</dbReference>
<dbReference type="GO" id="GO:0005634">
    <property type="term" value="C:nucleus"/>
    <property type="evidence" value="ECO:0007669"/>
    <property type="project" value="UniProtKB-SubCell"/>
</dbReference>
<feature type="region of interest" description="Disordered" evidence="3">
    <location>
        <begin position="319"/>
        <end position="340"/>
    </location>
</feature>
<dbReference type="Gene3D" id="3.30.420.10">
    <property type="entry name" value="Ribonuclease H-like superfamily/Ribonuclease H"/>
    <property type="match status" value="1"/>
</dbReference>
<dbReference type="SUPFAM" id="SSF54160">
    <property type="entry name" value="Chromo domain-like"/>
    <property type="match status" value="1"/>
</dbReference>
<dbReference type="InterPro" id="IPR016197">
    <property type="entry name" value="Chromo-like_dom_sf"/>
</dbReference>
<dbReference type="PROSITE" id="PS00598">
    <property type="entry name" value="CHROMO_1"/>
    <property type="match status" value="1"/>
</dbReference>
<evidence type="ECO:0000256" key="1">
    <source>
        <dbReference type="ARBA" id="ARBA00004123"/>
    </source>
</evidence>
<dbReference type="SMART" id="SM00298">
    <property type="entry name" value="CHROMO"/>
    <property type="match status" value="1"/>
</dbReference>
<dbReference type="InterPro" id="IPR000953">
    <property type="entry name" value="Chromo/chromo_shadow_dom"/>
</dbReference>
<sequence>MQPAKTRYPEQPHLSRRQAGWVEFPGTWNSIADFLSCDPTYAPKCATCQAKIDVVTAIVQPEITVTMHMPTDADWTRALASDDFGQNILLTIDGPQENLSGHARRFRTVDSPLHRFLICLTPTNTRATAQGTAQLFLEQAFRHTGLPHTIVSDRDAKWLSEFWRSLMRALDVKQALLLARHQQTDSKAENAIKTIKGIMGPFLDYAGFNWKGLLPTLQYNYNRTAQTSTGLSPFEIDLGRVPWSRIMQQRLRDAQDQQVKYYDRKKHTEAYREGDKVLLHWEVRGKGPHPDTYKLELPKEFTGLHPVFHVSILRRYHDPGGTPYRQVTAPPEPKKDEDGQETYRVDKILNARWHRNTEQFLVKWTGYNNTQNTWEPYAHVKGTTALEEWLREHPGGDRGKRLAARRRKGT</sequence>
<dbReference type="InterPro" id="IPR036397">
    <property type="entry name" value="RNaseH_sf"/>
</dbReference>
<dbReference type="InterPro" id="IPR012337">
    <property type="entry name" value="RNaseH-like_sf"/>
</dbReference>
<dbReference type="Gene3D" id="2.40.50.40">
    <property type="match status" value="1"/>
</dbReference>
<dbReference type="InterPro" id="IPR050951">
    <property type="entry name" value="Retrovirus_Pol_polyprotein"/>
</dbReference>
<dbReference type="GO" id="GO:0015074">
    <property type="term" value="P:DNA integration"/>
    <property type="evidence" value="ECO:0007669"/>
    <property type="project" value="InterPro"/>
</dbReference>
<accession>A0A507DN07</accession>
<dbReference type="EMBL" id="QEAQ01000283">
    <property type="protein sequence ID" value="TPX52906.1"/>
    <property type="molecule type" value="Genomic_DNA"/>
</dbReference>
<proteinExistence type="predicted"/>
<dbReference type="PANTHER" id="PTHR37984">
    <property type="entry name" value="PROTEIN CBG26694"/>
    <property type="match status" value="1"/>
</dbReference>
<dbReference type="InterPro" id="IPR001584">
    <property type="entry name" value="Integrase_cat-core"/>
</dbReference>
<reference evidence="6 7" key="1">
    <citation type="journal article" date="2019" name="Sci. Rep.">
        <title>Comparative genomics of chytrid fungi reveal insights into the obligate biotrophic and pathogenic lifestyle of Synchytrium endobioticum.</title>
        <authorList>
            <person name="van de Vossenberg B.T.L.H."/>
            <person name="Warris S."/>
            <person name="Nguyen H.D.T."/>
            <person name="van Gent-Pelzer M.P.E."/>
            <person name="Joly D.L."/>
            <person name="van de Geest H.C."/>
            <person name="Bonants P.J.M."/>
            <person name="Smith D.S."/>
            <person name="Levesque C.A."/>
            <person name="van der Lee T.A.J."/>
        </authorList>
    </citation>
    <scope>NUCLEOTIDE SEQUENCE [LARGE SCALE GENOMIC DNA]</scope>
    <source>
        <strain evidence="6 7">CBS 809.83</strain>
    </source>
</reference>
<dbReference type="PROSITE" id="PS50013">
    <property type="entry name" value="CHROMO_2"/>
    <property type="match status" value="1"/>
</dbReference>
<evidence type="ECO:0000256" key="2">
    <source>
        <dbReference type="ARBA" id="ARBA00023242"/>
    </source>
</evidence>
<dbReference type="STRING" id="109895.A0A507DN07"/>
<organism evidence="6 7">
    <name type="scientific">Powellomyces hirtus</name>
    <dbReference type="NCBI Taxonomy" id="109895"/>
    <lineage>
        <taxon>Eukaryota</taxon>
        <taxon>Fungi</taxon>
        <taxon>Fungi incertae sedis</taxon>
        <taxon>Chytridiomycota</taxon>
        <taxon>Chytridiomycota incertae sedis</taxon>
        <taxon>Chytridiomycetes</taxon>
        <taxon>Spizellomycetales</taxon>
        <taxon>Powellomycetaceae</taxon>
        <taxon>Powellomyces</taxon>
    </lineage>
</organism>
<dbReference type="PANTHER" id="PTHR37984:SF5">
    <property type="entry name" value="PROTEIN NYNRIN-LIKE"/>
    <property type="match status" value="1"/>
</dbReference>
<feature type="domain" description="Integrase catalytic" evidence="5">
    <location>
        <begin position="66"/>
        <end position="241"/>
    </location>
</feature>
<keyword evidence="2" id="KW-0539">Nucleus</keyword>
<comment type="caution">
    <text evidence="6">The sequence shown here is derived from an EMBL/GenBank/DDBJ whole genome shotgun (WGS) entry which is preliminary data.</text>
</comment>
<dbReference type="Pfam" id="PF00385">
    <property type="entry name" value="Chromo"/>
    <property type="match status" value="1"/>
</dbReference>
<gene>
    <name evidence="6" type="ORF">PhCBS80983_g06418</name>
</gene>
<dbReference type="SUPFAM" id="SSF53098">
    <property type="entry name" value="Ribonuclease H-like"/>
    <property type="match status" value="1"/>
</dbReference>
<keyword evidence="7" id="KW-1185">Reference proteome</keyword>
<comment type="subcellular location">
    <subcellularLocation>
        <location evidence="1">Nucleus</location>
    </subcellularLocation>
</comment>
<evidence type="ECO:0000259" key="5">
    <source>
        <dbReference type="PROSITE" id="PS50994"/>
    </source>
</evidence>
<feature type="domain" description="Chromo" evidence="4">
    <location>
        <begin position="343"/>
        <end position="401"/>
    </location>
</feature>
<dbReference type="InterPro" id="IPR023780">
    <property type="entry name" value="Chromo_domain"/>
</dbReference>
<dbReference type="InterPro" id="IPR023779">
    <property type="entry name" value="Chromodomain_CS"/>
</dbReference>
<protein>
    <recommendedName>
        <fullName evidence="8">Chromo domain-containing protein</fullName>
    </recommendedName>
</protein>
<evidence type="ECO:0000313" key="6">
    <source>
        <dbReference type="EMBL" id="TPX52906.1"/>
    </source>
</evidence>
<dbReference type="PROSITE" id="PS50994">
    <property type="entry name" value="INTEGRASE"/>
    <property type="match status" value="1"/>
</dbReference>
<evidence type="ECO:0000259" key="4">
    <source>
        <dbReference type="PROSITE" id="PS50013"/>
    </source>
</evidence>
<evidence type="ECO:0000256" key="3">
    <source>
        <dbReference type="SAM" id="MobiDB-lite"/>
    </source>
</evidence>
<evidence type="ECO:0000313" key="7">
    <source>
        <dbReference type="Proteomes" id="UP000318582"/>
    </source>
</evidence>